<dbReference type="SUPFAM" id="SSF56601">
    <property type="entry name" value="beta-lactamase/transpeptidase-like"/>
    <property type="match status" value="1"/>
</dbReference>
<evidence type="ECO:0000256" key="1">
    <source>
        <dbReference type="ARBA" id="ARBA00003217"/>
    </source>
</evidence>
<feature type="active site" description="Proton acceptor" evidence="13">
    <location>
        <position position="65"/>
    </location>
</feature>
<dbReference type="UniPathway" id="UPA00219"/>
<dbReference type="Gene3D" id="3.40.710.10">
    <property type="entry name" value="DD-peptidase/beta-lactamase superfamily"/>
    <property type="match status" value="1"/>
</dbReference>
<evidence type="ECO:0000256" key="10">
    <source>
        <dbReference type="ARBA" id="ARBA00022984"/>
    </source>
</evidence>
<dbReference type="InterPro" id="IPR018044">
    <property type="entry name" value="Peptidase_S11"/>
</dbReference>
<dbReference type="PANTHER" id="PTHR21581">
    <property type="entry name" value="D-ALANYL-D-ALANINE CARBOXYPEPTIDASE"/>
    <property type="match status" value="1"/>
</dbReference>
<dbReference type="HOGENOM" id="CLU_027070_7_3_9"/>
<dbReference type="RefSeq" id="WP_012635667.1">
    <property type="nucleotide sequence ID" value="NC_011899.1"/>
</dbReference>
<evidence type="ECO:0000256" key="5">
    <source>
        <dbReference type="ARBA" id="ARBA00022645"/>
    </source>
</evidence>
<evidence type="ECO:0000256" key="4">
    <source>
        <dbReference type="ARBA" id="ARBA00012448"/>
    </source>
</evidence>
<feature type="domain" description="Peptidase S11 D-Ala-D-Ala carboxypeptidase A C-terminal" evidence="16">
    <location>
        <begin position="271"/>
        <end position="361"/>
    </location>
</feature>
<dbReference type="Pfam" id="PF00768">
    <property type="entry name" value="Peptidase_S11"/>
    <property type="match status" value="1"/>
</dbReference>
<keyword evidence="6" id="KW-0645">Protease</keyword>
<protein>
    <recommendedName>
        <fullName evidence="4">serine-type D-Ala-D-Ala carboxypeptidase</fullName>
        <ecNumber evidence="4">3.4.16.4</ecNumber>
    </recommendedName>
</protein>
<comment type="catalytic activity">
    <reaction evidence="12">
        <text>Preferential cleavage: (Ac)2-L-Lys-D-Ala-|-D-Ala. Also transpeptidation of peptidyl-alanyl moieties that are N-acyl substituents of D-alanine.</text>
        <dbReference type="EC" id="3.4.16.4"/>
    </reaction>
</comment>
<dbReference type="GO" id="GO:0008360">
    <property type="term" value="P:regulation of cell shape"/>
    <property type="evidence" value="ECO:0007669"/>
    <property type="project" value="UniProtKB-KW"/>
</dbReference>
<evidence type="ECO:0000313" key="18">
    <source>
        <dbReference type="Proteomes" id="UP000000719"/>
    </source>
</evidence>
<evidence type="ECO:0000256" key="11">
    <source>
        <dbReference type="ARBA" id="ARBA00023316"/>
    </source>
</evidence>
<dbReference type="Gene3D" id="2.60.410.10">
    <property type="entry name" value="D-Ala-D-Ala carboxypeptidase, C-terminal domain"/>
    <property type="match status" value="1"/>
</dbReference>
<dbReference type="EMBL" id="CP001098">
    <property type="protein sequence ID" value="ACL69479.1"/>
    <property type="molecule type" value="Genomic_DNA"/>
</dbReference>
<dbReference type="PRINTS" id="PR00725">
    <property type="entry name" value="DADACBPTASE1"/>
</dbReference>
<comment type="function">
    <text evidence="1">Removes C-terminal D-alanyl residues from sugar-peptide cell wall precursors.</text>
</comment>
<dbReference type="eggNOG" id="COG1686">
    <property type="taxonomic scope" value="Bacteria"/>
</dbReference>
<sequence length="377" mass="42078">MLKKTGVLLLLLVLLSVNIYNTNYVKASSLPRVDAAAAAVVDVDTGQVLYNHRMNHKLPPASTTKILTTIIAIEEGELNEMVTVSRRAAYQEGSSIWLQEGEKLPLEDLLYGVMLASGNDAAVAVAEHISGSVKKFSELMNKRAKEIGATNSNFLNPSGLPQSGHYSTAHDLAMIMRYALKNDIFARITSTKYKTISWPGKEWDRGLRNHNKLLWKYPDITGGKTGYTRAAGRCLVASAKRDNRHVVAVVLNCPNDWVEIRKLLDYGLNNFKKIRYIKKGQVLRTLEWTRSREKTFKLVTGEDLDIVVPEGGSIKIKKEIVLNPDITLPINKGDVVGELILYSGQRIIGKADVISGNDLNFNSIFLRFWHKISSRDN</sequence>
<keyword evidence="5 17" id="KW-0121">Carboxypeptidase</keyword>
<keyword evidence="7" id="KW-0732">Signal</keyword>
<comment type="similarity">
    <text evidence="3 15">Belongs to the peptidase S11 family.</text>
</comment>
<name>B8CW10_HALOH</name>
<dbReference type="InterPro" id="IPR015956">
    <property type="entry name" value="Peniciliin-bd_prot_C_sf"/>
</dbReference>
<dbReference type="SMART" id="SM00936">
    <property type="entry name" value="PBP5_C"/>
    <property type="match status" value="1"/>
</dbReference>
<dbReference type="GO" id="GO:0006508">
    <property type="term" value="P:proteolysis"/>
    <property type="evidence" value="ECO:0007669"/>
    <property type="project" value="UniProtKB-KW"/>
</dbReference>
<dbReference type="AlphaFoldDB" id="B8CW10"/>
<feature type="binding site" evidence="14">
    <location>
        <position position="224"/>
    </location>
    <ligand>
        <name>substrate</name>
    </ligand>
</feature>
<dbReference type="PANTHER" id="PTHR21581:SF33">
    <property type="entry name" value="D-ALANYL-D-ALANINE CARBOXYPEPTIDASE DACB"/>
    <property type="match status" value="1"/>
</dbReference>
<gene>
    <name evidence="17" type="ordered locus">Hore_07220</name>
</gene>
<evidence type="ECO:0000256" key="9">
    <source>
        <dbReference type="ARBA" id="ARBA00022960"/>
    </source>
</evidence>
<evidence type="ECO:0000256" key="12">
    <source>
        <dbReference type="ARBA" id="ARBA00034000"/>
    </source>
</evidence>
<evidence type="ECO:0000259" key="16">
    <source>
        <dbReference type="SMART" id="SM00936"/>
    </source>
</evidence>
<proteinExistence type="inferred from homology"/>
<evidence type="ECO:0000256" key="8">
    <source>
        <dbReference type="ARBA" id="ARBA00022801"/>
    </source>
</evidence>
<dbReference type="Proteomes" id="UP000000719">
    <property type="component" value="Chromosome"/>
</dbReference>
<dbReference type="SUPFAM" id="SSF69189">
    <property type="entry name" value="Penicillin-binding protein associated domain"/>
    <property type="match status" value="1"/>
</dbReference>
<dbReference type="InterPro" id="IPR037167">
    <property type="entry name" value="Peptidase_S11_C_sf"/>
</dbReference>
<dbReference type="Pfam" id="PF07943">
    <property type="entry name" value="PBP5_C"/>
    <property type="match status" value="1"/>
</dbReference>
<feature type="active site" description="Acyl-ester intermediate" evidence="13">
    <location>
        <position position="62"/>
    </location>
</feature>
<dbReference type="InterPro" id="IPR012338">
    <property type="entry name" value="Beta-lactam/transpept-like"/>
</dbReference>
<reference evidence="17 18" key="1">
    <citation type="journal article" date="2009" name="PLoS ONE">
        <title>Genome analysis of the anaerobic thermohalophilic bacterium Halothermothrix orenii.</title>
        <authorList>
            <person name="Mavromatis K."/>
            <person name="Ivanova N."/>
            <person name="Anderson I."/>
            <person name="Lykidis A."/>
            <person name="Hooper S.D."/>
            <person name="Sun H."/>
            <person name="Kunin V."/>
            <person name="Lapidus A."/>
            <person name="Hugenholtz P."/>
            <person name="Patel B."/>
            <person name="Kyrpides N.C."/>
        </authorList>
    </citation>
    <scope>NUCLEOTIDE SEQUENCE [LARGE SCALE GENOMIC DNA]</scope>
    <source>
        <strain evidence="18">H 168 / OCM 544 / DSM 9562</strain>
    </source>
</reference>
<keyword evidence="8 17" id="KW-0378">Hydrolase</keyword>
<dbReference type="KEGG" id="hor:Hore_07220"/>
<keyword evidence="18" id="KW-1185">Reference proteome</keyword>
<evidence type="ECO:0000256" key="3">
    <source>
        <dbReference type="ARBA" id="ARBA00007164"/>
    </source>
</evidence>
<feature type="active site" evidence="13">
    <location>
        <position position="117"/>
    </location>
</feature>
<evidence type="ECO:0000256" key="13">
    <source>
        <dbReference type="PIRSR" id="PIRSR618044-1"/>
    </source>
</evidence>
<dbReference type="EC" id="3.4.16.4" evidence="4"/>
<dbReference type="GO" id="GO:0071555">
    <property type="term" value="P:cell wall organization"/>
    <property type="evidence" value="ECO:0007669"/>
    <property type="project" value="UniProtKB-KW"/>
</dbReference>
<dbReference type="STRING" id="373903.Hore_07220"/>
<evidence type="ECO:0000256" key="2">
    <source>
        <dbReference type="ARBA" id="ARBA00004752"/>
    </source>
</evidence>
<keyword evidence="9" id="KW-0133">Cell shape</keyword>
<keyword evidence="10" id="KW-0573">Peptidoglycan synthesis</keyword>
<evidence type="ECO:0000313" key="17">
    <source>
        <dbReference type="EMBL" id="ACL69479.1"/>
    </source>
</evidence>
<dbReference type="InterPro" id="IPR001967">
    <property type="entry name" value="Peptidase_S11_N"/>
</dbReference>
<evidence type="ECO:0000256" key="7">
    <source>
        <dbReference type="ARBA" id="ARBA00022729"/>
    </source>
</evidence>
<accession>B8CW10</accession>
<dbReference type="InterPro" id="IPR012907">
    <property type="entry name" value="Peptidase_S11_C"/>
</dbReference>
<dbReference type="GO" id="GO:0009002">
    <property type="term" value="F:serine-type D-Ala-D-Ala carboxypeptidase activity"/>
    <property type="evidence" value="ECO:0007669"/>
    <property type="project" value="UniProtKB-EC"/>
</dbReference>
<evidence type="ECO:0000256" key="14">
    <source>
        <dbReference type="PIRSR" id="PIRSR618044-2"/>
    </source>
</evidence>
<evidence type="ECO:0000256" key="6">
    <source>
        <dbReference type="ARBA" id="ARBA00022670"/>
    </source>
</evidence>
<dbReference type="GO" id="GO:0009252">
    <property type="term" value="P:peptidoglycan biosynthetic process"/>
    <property type="evidence" value="ECO:0007669"/>
    <property type="project" value="UniProtKB-UniPathway"/>
</dbReference>
<evidence type="ECO:0000256" key="15">
    <source>
        <dbReference type="RuleBase" id="RU004016"/>
    </source>
</evidence>
<keyword evidence="11" id="KW-0961">Cell wall biogenesis/degradation</keyword>
<organism evidence="17 18">
    <name type="scientific">Halothermothrix orenii (strain H 168 / OCM 544 / DSM 9562)</name>
    <dbReference type="NCBI Taxonomy" id="373903"/>
    <lineage>
        <taxon>Bacteria</taxon>
        <taxon>Bacillati</taxon>
        <taxon>Bacillota</taxon>
        <taxon>Clostridia</taxon>
        <taxon>Halanaerobiales</taxon>
        <taxon>Halothermotrichaceae</taxon>
        <taxon>Halothermothrix</taxon>
    </lineage>
</organism>
<comment type="pathway">
    <text evidence="2">Cell wall biogenesis; peptidoglycan biosynthesis.</text>
</comment>